<proteinExistence type="predicted"/>
<organism evidence="3 4">
    <name type="scientific">Solidesulfovibrio carbinoliphilus subsp. oakridgensis</name>
    <dbReference type="NCBI Taxonomy" id="694327"/>
    <lineage>
        <taxon>Bacteria</taxon>
        <taxon>Pseudomonadati</taxon>
        <taxon>Thermodesulfobacteriota</taxon>
        <taxon>Desulfovibrionia</taxon>
        <taxon>Desulfovibrionales</taxon>
        <taxon>Desulfovibrionaceae</taxon>
        <taxon>Solidesulfovibrio</taxon>
    </lineage>
</organism>
<dbReference type="EMBL" id="CM001368">
    <property type="protein sequence ID" value="EHJ47245.1"/>
    <property type="molecule type" value="Genomic_DNA"/>
</dbReference>
<feature type="domain" description="FlgO" evidence="2">
    <location>
        <begin position="65"/>
        <end position="181"/>
    </location>
</feature>
<protein>
    <recommendedName>
        <fullName evidence="2">FlgO domain-containing protein</fullName>
    </recommendedName>
</protein>
<feature type="signal peptide" evidence="1">
    <location>
        <begin position="1"/>
        <end position="18"/>
    </location>
</feature>
<reference evidence="4" key="1">
    <citation type="journal article" date="2015" name="Genome Announc.">
        <title>High-Quality Draft Genome Sequence of Desulfovibrio carbinoliphilus FW-101-2B, an Organic Acid-Oxidizing Sulfate-Reducing Bacterium Isolated from Uranium(VI)-Contaminated Groundwater.</title>
        <authorList>
            <person name="Ramsay B.D."/>
            <person name="Hwang C."/>
            <person name="Woo H.L."/>
            <person name="Carroll S.L."/>
            <person name="Lucas S."/>
            <person name="Han J."/>
            <person name="Lapidus A.L."/>
            <person name="Cheng J.F."/>
            <person name="Goodwin L.A."/>
            <person name="Pitluck S."/>
            <person name="Peters L."/>
            <person name="Chertkov O."/>
            <person name="Held B."/>
            <person name="Detter J.C."/>
            <person name="Han C.S."/>
            <person name="Tapia R."/>
            <person name="Land M.L."/>
            <person name="Hauser L.J."/>
            <person name="Kyrpides N.C."/>
            <person name="Ivanova N.N."/>
            <person name="Mikhailova N."/>
            <person name="Pagani I."/>
            <person name="Woyke T."/>
            <person name="Arkin A.P."/>
            <person name="Dehal P."/>
            <person name="Chivian D."/>
            <person name="Criddle C.S."/>
            <person name="Wu W."/>
            <person name="Chakraborty R."/>
            <person name="Hazen T.C."/>
            <person name="Fields M.W."/>
        </authorList>
    </citation>
    <scope>NUCLEOTIDE SEQUENCE [LARGE SCALE GENOMIC DNA]</scope>
    <source>
        <strain evidence="4">FW-101-2B</strain>
    </source>
</reference>
<dbReference type="Pfam" id="PF17680">
    <property type="entry name" value="FlgO"/>
    <property type="match status" value="1"/>
</dbReference>
<evidence type="ECO:0000256" key="1">
    <source>
        <dbReference type="SAM" id="SignalP"/>
    </source>
</evidence>
<dbReference type="STRING" id="694327.DFW101_1235"/>
<dbReference type="RefSeq" id="WP_009180655.1">
    <property type="nucleotide sequence ID" value="NZ_CM001368.1"/>
</dbReference>
<evidence type="ECO:0000313" key="3">
    <source>
        <dbReference type="EMBL" id="EHJ47245.1"/>
    </source>
</evidence>
<keyword evidence="4" id="KW-1185">Reference proteome</keyword>
<dbReference type="AlphaFoldDB" id="G7Q4M2"/>
<gene>
    <name evidence="3" type="ORF">DFW101_1235</name>
</gene>
<evidence type="ECO:0000259" key="2">
    <source>
        <dbReference type="Pfam" id="PF17680"/>
    </source>
</evidence>
<name>G7Q4M2_9BACT</name>
<dbReference type="HOGENOM" id="CLU_109742_0_0_7"/>
<keyword evidence="1" id="KW-0732">Signal</keyword>
<feature type="chain" id="PRO_5003503103" description="FlgO domain-containing protein" evidence="1">
    <location>
        <begin position="19"/>
        <end position="219"/>
    </location>
</feature>
<dbReference type="eggNOG" id="ENOG5030ICB">
    <property type="taxonomic scope" value="Bacteria"/>
</dbReference>
<dbReference type="OrthoDB" id="5452881at2"/>
<dbReference type="InterPro" id="IPR041215">
    <property type="entry name" value="FlgO_dom"/>
</dbReference>
<accession>G7Q4M2</accession>
<evidence type="ECO:0000313" key="4">
    <source>
        <dbReference type="Proteomes" id="UP000004662"/>
    </source>
</evidence>
<dbReference type="Proteomes" id="UP000004662">
    <property type="component" value="Chromosome"/>
</dbReference>
<sequence length="219" mass="23123">MNPSVLRCLPLTFLVAFAPLLMGALCGSGTPPPPPQYPDVAMAMAADLDRQLGPRLGMGSPGNSRGLYWVVVTTPAELSALDRASPLARLFGQELSSALVAMGYNVQEIRKASDIIFSRGQGEFTLTRDTRALAASRATATLVVAGTYIVTPGGVRFNIEVMDARNNNIVAMTSRTLPMDATVGALAGGGAAYVSPTVATTDPATFAREMMPYSMARHW</sequence>